<feature type="region of interest" description="Disordered" evidence="1">
    <location>
        <begin position="571"/>
        <end position="596"/>
    </location>
</feature>
<gene>
    <name evidence="2" type="ORF">GOMPHAMPRED_005007</name>
</gene>
<feature type="compositionally biased region" description="Low complexity" evidence="1">
    <location>
        <begin position="757"/>
        <end position="771"/>
    </location>
</feature>
<keyword evidence="3" id="KW-1185">Reference proteome</keyword>
<feature type="compositionally biased region" description="Basic residues" evidence="1">
    <location>
        <begin position="178"/>
        <end position="188"/>
    </location>
</feature>
<evidence type="ECO:0000256" key="1">
    <source>
        <dbReference type="SAM" id="MobiDB-lite"/>
    </source>
</evidence>
<feature type="compositionally biased region" description="Basic and acidic residues" evidence="1">
    <location>
        <begin position="634"/>
        <end position="644"/>
    </location>
</feature>
<comment type="caution">
    <text evidence="2">The sequence shown here is derived from an EMBL/GenBank/DDBJ whole genome shotgun (WGS) entry which is preliminary data.</text>
</comment>
<proteinExistence type="predicted"/>
<dbReference type="OrthoDB" id="10554876at2759"/>
<feature type="region of interest" description="Disordered" evidence="1">
    <location>
        <begin position="468"/>
        <end position="519"/>
    </location>
</feature>
<feature type="compositionally biased region" description="Pro residues" evidence="1">
    <location>
        <begin position="473"/>
        <end position="485"/>
    </location>
</feature>
<accession>A0A8H3HXY8</accession>
<dbReference type="Proteomes" id="UP000664169">
    <property type="component" value="Unassembled WGS sequence"/>
</dbReference>
<feature type="region of interest" description="Disordered" evidence="1">
    <location>
        <begin position="609"/>
        <end position="652"/>
    </location>
</feature>
<reference evidence="2" key="1">
    <citation type="submission" date="2021-03" db="EMBL/GenBank/DDBJ databases">
        <authorList>
            <person name="Tagirdzhanova G."/>
        </authorList>
    </citation>
    <scope>NUCLEOTIDE SEQUENCE</scope>
</reference>
<dbReference type="AlphaFoldDB" id="A0A8H3HXY8"/>
<feature type="compositionally biased region" description="Basic and acidic residues" evidence="1">
    <location>
        <begin position="10"/>
        <end position="27"/>
    </location>
</feature>
<evidence type="ECO:0000313" key="2">
    <source>
        <dbReference type="EMBL" id="CAF9907057.1"/>
    </source>
</evidence>
<organism evidence="2 3">
    <name type="scientific">Gomphillus americanus</name>
    <dbReference type="NCBI Taxonomy" id="1940652"/>
    <lineage>
        <taxon>Eukaryota</taxon>
        <taxon>Fungi</taxon>
        <taxon>Dikarya</taxon>
        <taxon>Ascomycota</taxon>
        <taxon>Pezizomycotina</taxon>
        <taxon>Lecanoromycetes</taxon>
        <taxon>OSLEUM clade</taxon>
        <taxon>Ostropomycetidae</taxon>
        <taxon>Ostropales</taxon>
        <taxon>Graphidaceae</taxon>
        <taxon>Gomphilloideae</taxon>
        <taxon>Gomphillus</taxon>
    </lineage>
</organism>
<feature type="compositionally biased region" description="Basic and acidic residues" evidence="1">
    <location>
        <begin position="609"/>
        <end position="621"/>
    </location>
</feature>
<feature type="compositionally biased region" description="Basic and acidic residues" evidence="1">
    <location>
        <begin position="208"/>
        <end position="223"/>
    </location>
</feature>
<feature type="region of interest" description="Disordered" evidence="1">
    <location>
        <begin position="142"/>
        <end position="223"/>
    </location>
</feature>
<feature type="region of interest" description="Disordered" evidence="1">
    <location>
        <begin position="1"/>
        <end position="29"/>
    </location>
</feature>
<evidence type="ECO:0000313" key="3">
    <source>
        <dbReference type="Proteomes" id="UP000664169"/>
    </source>
</evidence>
<sequence length="883" mass="98112">MSLTNSLANEEGRDSQPSRKIPREARPDSCATEALRQFLRDISPPAEALLSDPKRISGGSSRNSRRKSFFKSLLRSNPSQRGSLNIYSHISSGPQFPHNCIVLRQVVPGQTQQYYRIVRDSSQFDSLETKSTFRVNYQFQRHDVDETRGHRGPIEKPNLDQRSGPGKSSHLHSTSTRLKPRFRIRARKVTSSSSKQPSISQEKSTCSHTDEERRGRSSKRFESTIDEVVLRSSCNQTSQPQAVANNSNLQDPKAILQSDDIGDVPQLGDLTAGTAFPASDLIKSWGRRRSTTSVRSSPGKIQSTPSRRLYSPKASASPRNIRNARSALPIVVLQDPTSRSSVESRLIPATYSPAKHSKQLASPVKLSGQKRLRQKVLDRPRPLMKDLEPLALTSNPSTSFDFTSLENSRRIAAPIKSCGSATAGNDVIGGNSNIQRTSASGFSTNRESLLSNIGPSTPIKKIASLSVELGSPTTPPPRTPLPPVPKISQTKSPSFNSVVHQPDAPEERRNTPAYTNQNVPAKSPARIAQIMDPEKQQEVLPQSTNPERVLVDNVQSCNTECQENLLALQSHSNSRTPDVASLEWPQPPNTNPDEPQTATRFSIVWQKQKDDHFRNRAERTNSLKRRHLQNTHEQQTRCMRESKDGSNTSKVPLSTVMESSTTPQDCFPEPSAIMLSSSSNLQDNELTRVTTICGNSINSKKKALNLTFSGVKTEAVIKPLSVLDNKTRDRIPRRTVYRSHSTQMTPTASRQRDDRFASGSSSAASNDESSIIIHRHRQQDRLADLDCKENLSDSIVSTEDETPAEIVQNAVQQNSLDEVVLDRMDRMLSSMEDRLYRKLSEEIADRFVRLEEKAVGVKRAKANFEDRGKTGEIVLAKTCLQAE</sequence>
<feature type="compositionally biased region" description="Basic and acidic residues" evidence="1">
    <location>
        <begin position="142"/>
        <end position="159"/>
    </location>
</feature>
<feature type="region of interest" description="Disordered" evidence="1">
    <location>
        <begin position="732"/>
        <end position="771"/>
    </location>
</feature>
<feature type="compositionally biased region" description="Polar residues" evidence="1">
    <location>
        <begin position="487"/>
        <end position="499"/>
    </location>
</feature>
<name>A0A8H3HXY8_9LECA</name>
<feature type="compositionally biased region" description="Polar residues" evidence="1">
    <location>
        <begin position="738"/>
        <end position="749"/>
    </location>
</feature>
<feature type="region of interest" description="Disordered" evidence="1">
    <location>
        <begin position="287"/>
        <end position="318"/>
    </location>
</feature>
<protein>
    <submittedName>
        <fullName evidence="2">Uncharacterized protein</fullName>
    </submittedName>
</protein>
<feature type="compositionally biased region" description="Low complexity" evidence="1">
    <location>
        <begin position="191"/>
        <end position="204"/>
    </location>
</feature>
<dbReference type="EMBL" id="CAJPDQ010000003">
    <property type="protein sequence ID" value="CAF9907057.1"/>
    <property type="molecule type" value="Genomic_DNA"/>
</dbReference>